<proteinExistence type="predicted"/>
<feature type="domain" description="GFO/IDH/MocA-like oxidoreductase" evidence="2">
    <location>
        <begin position="77"/>
        <end position="199"/>
    </location>
</feature>
<dbReference type="Pfam" id="PF22725">
    <property type="entry name" value="GFO_IDH_MocA_C3"/>
    <property type="match status" value="1"/>
</dbReference>
<evidence type="ECO:0008006" key="4">
    <source>
        <dbReference type="Google" id="ProtNLM"/>
    </source>
</evidence>
<evidence type="ECO:0000313" key="3">
    <source>
        <dbReference type="EMBL" id="GAG80632.1"/>
    </source>
</evidence>
<dbReference type="InterPro" id="IPR055170">
    <property type="entry name" value="GFO_IDH_MocA-like_dom"/>
</dbReference>
<dbReference type="EMBL" id="BART01016355">
    <property type="protein sequence ID" value="GAG80632.1"/>
    <property type="molecule type" value="Genomic_DNA"/>
</dbReference>
<dbReference type="Gene3D" id="3.30.360.10">
    <property type="entry name" value="Dihydrodipicolinate Reductase, domain 2"/>
    <property type="match status" value="1"/>
</dbReference>
<name>X1BHF2_9ZZZZ</name>
<evidence type="ECO:0000259" key="1">
    <source>
        <dbReference type="Pfam" id="PF01408"/>
    </source>
</evidence>
<dbReference type="InterPro" id="IPR000683">
    <property type="entry name" value="Gfo/Idh/MocA-like_OxRdtase_N"/>
</dbReference>
<reference evidence="3" key="1">
    <citation type="journal article" date="2014" name="Front. Microbiol.">
        <title>High frequency of phylogenetically diverse reductive dehalogenase-homologous genes in deep subseafloor sedimentary metagenomes.</title>
        <authorList>
            <person name="Kawai M."/>
            <person name="Futagami T."/>
            <person name="Toyoda A."/>
            <person name="Takaki Y."/>
            <person name="Nishi S."/>
            <person name="Hori S."/>
            <person name="Arai W."/>
            <person name="Tsubouchi T."/>
            <person name="Morono Y."/>
            <person name="Uchiyama I."/>
            <person name="Ito T."/>
            <person name="Fujiyama A."/>
            <person name="Inagaki F."/>
            <person name="Takami H."/>
        </authorList>
    </citation>
    <scope>NUCLEOTIDE SEQUENCE</scope>
    <source>
        <strain evidence="3">Expedition CK06-06</strain>
    </source>
</reference>
<dbReference type="GO" id="GO:0000166">
    <property type="term" value="F:nucleotide binding"/>
    <property type="evidence" value="ECO:0007669"/>
    <property type="project" value="InterPro"/>
</dbReference>
<dbReference type="Gene3D" id="3.40.50.720">
    <property type="entry name" value="NAD(P)-binding Rossmann-like Domain"/>
    <property type="match status" value="1"/>
</dbReference>
<dbReference type="PANTHER" id="PTHR43249:SF1">
    <property type="entry name" value="D-GLUCOSIDE 3-DEHYDROGENASE"/>
    <property type="match status" value="1"/>
</dbReference>
<dbReference type="AlphaFoldDB" id="X1BHF2"/>
<dbReference type="SUPFAM" id="SSF55347">
    <property type="entry name" value="Glyceraldehyde-3-phosphate dehydrogenase-like, C-terminal domain"/>
    <property type="match status" value="1"/>
</dbReference>
<dbReference type="SUPFAM" id="SSF51735">
    <property type="entry name" value="NAD(P)-binding Rossmann-fold domains"/>
    <property type="match status" value="1"/>
</dbReference>
<feature type="domain" description="Gfo/Idh/MocA-like oxidoreductase N-terminal" evidence="1">
    <location>
        <begin position="6"/>
        <end position="64"/>
    </location>
</feature>
<feature type="non-terminal residue" evidence="3">
    <location>
        <position position="1"/>
    </location>
</feature>
<accession>X1BHF2</accession>
<dbReference type="PANTHER" id="PTHR43249">
    <property type="entry name" value="UDP-N-ACETYL-2-AMINO-2-DEOXY-D-GLUCURONATE OXIDASE"/>
    <property type="match status" value="1"/>
</dbReference>
<gene>
    <name evidence="3" type="ORF">S01H4_31478</name>
</gene>
<dbReference type="InterPro" id="IPR052515">
    <property type="entry name" value="Gfo/Idh/MocA_Oxidoreductase"/>
</dbReference>
<organism evidence="3">
    <name type="scientific">marine sediment metagenome</name>
    <dbReference type="NCBI Taxonomy" id="412755"/>
    <lineage>
        <taxon>unclassified sequences</taxon>
        <taxon>metagenomes</taxon>
        <taxon>ecological metagenomes</taxon>
    </lineage>
</organism>
<dbReference type="InterPro" id="IPR036291">
    <property type="entry name" value="NAD(P)-bd_dom_sf"/>
</dbReference>
<protein>
    <recommendedName>
        <fullName evidence="4">Gfo/Idh/MocA-like oxidoreductase N-terminal domain-containing protein</fullName>
    </recommendedName>
</protein>
<dbReference type="Pfam" id="PF01408">
    <property type="entry name" value="GFO_IDH_MocA"/>
    <property type="match status" value="1"/>
</dbReference>
<evidence type="ECO:0000259" key="2">
    <source>
        <dbReference type="Pfam" id="PF22725"/>
    </source>
</evidence>
<comment type="caution">
    <text evidence="3">The sequence shown here is derived from an EMBL/GenBank/DDBJ whole genome shotgun (WGS) entry which is preliminary data.</text>
</comment>
<sequence length="278" mass="32303">RKNDENEELDVISICTPNYLHALTVLKAIDKNYHILCEKPIAISHKELDEIESKLKNKKLIFFTSFQKRYNPIFPLIKKVIDEMVLGKIILVRYYFSHYGPYKSWKPLSKEKWFFDSEKAGGGVLLDLGVHCIDILRYLIGEYDKVNGINYNTSCINMSNEDNCNVLFRFKNDALGLISVSWCNEPSETIEVFGSKGYLKIDLGKKYSVSYGPRTIKRNELIKKIKKIKNYKRSGDIAQYRLIDHFINCIAENKQESPNFEDGKRAVEFVLEAYSLKE</sequence>